<dbReference type="InterPro" id="IPR023754">
    <property type="entry name" value="HemeA_Synthase_type2"/>
</dbReference>
<reference evidence="13 14" key="1">
    <citation type="submission" date="2020-08" db="EMBL/GenBank/DDBJ databases">
        <title>Genome sequencing of Purple Non-Sulfur Bacteria from various extreme environments.</title>
        <authorList>
            <person name="Mayer M."/>
        </authorList>
    </citation>
    <scope>NUCLEOTIDE SEQUENCE [LARGE SCALE GENOMIC DNA]</scope>
    <source>
        <strain evidence="13 14">JA135</strain>
    </source>
</reference>
<evidence type="ECO:0000256" key="6">
    <source>
        <dbReference type="ARBA" id="ARBA00023002"/>
    </source>
</evidence>
<dbReference type="GO" id="GO:0005886">
    <property type="term" value="C:plasma membrane"/>
    <property type="evidence" value="ECO:0007669"/>
    <property type="project" value="UniProtKB-SubCell"/>
</dbReference>
<name>A0A7W6S2G0_9PROT</name>
<dbReference type="AlphaFoldDB" id="A0A7W6S2G0"/>
<feature type="transmembrane region" description="Helical" evidence="12">
    <location>
        <begin position="176"/>
        <end position="198"/>
    </location>
</feature>
<comment type="subcellular location">
    <subcellularLocation>
        <location evidence="12">Cell membrane</location>
        <topology evidence="12">Multi-pass membrane protein</topology>
    </subcellularLocation>
    <subcellularLocation>
        <location evidence="2">Membrane</location>
        <topology evidence="2">Multi-pass membrane protein</topology>
    </subcellularLocation>
</comment>
<evidence type="ECO:0000256" key="10">
    <source>
        <dbReference type="ARBA" id="ARBA00044501"/>
    </source>
</evidence>
<evidence type="ECO:0000313" key="13">
    <source>
        <dbReference type="EMBL" id="MBB4287170.1"/>
    </source>
</evidence>
<keyword evidence="5 12" id="KW-1133">Transmembrane helix</keyword>
<feature type="binding site" description="axial binding residue" evidence="12">
    <location>
        <position position="283"/>
    </location>
    <ligand>
        <name>heme</name>
        <dbReference type="ChEBI" id="CHEBI:30413"/>
    </ligand>
    <ligandPart>
        <name>Fe</name>
        <dbReference type="ChEBI" id="CHEBI:18248"/>
    </ligandPart>
</feature>
<gene>
    <name evidence="12" type="primary">ctaA</name>
    <name evidence="13" type="ORF">GGD88_002914</name>
</gene>
<evidence type="ECO:0000256" key="5">
    <source>
        <dbReference type="ARBA" id="ARBA00022989"/>
    </source>
</evidence>
<feature type="transmembrane region" description="Helical" evidence="12">
    <location>
        <begin position="113"/>
        <end position="131"/>
    </location>
</feature>
<dbReference type="InterPro" id="IPR003780">
    <property type="entry name" value="COX15/CtaA_fam"/>
</dbReference>
<dbReference type="PANTHER" id="PTHR23289">
    <property type="entry name" value="CYTOCHROME C OXIDASE ASSEMBLY PROTEIN COX15"/>
    <property type="match status" value="1"/>
</dbReference>
<keyword evidence="3 12" id="KW-0812">Transmembrane</keyword>
<comment type="subunit">
    <text evidence="12">Interacts with CtaB.</text>
</comment>
<feature type="binding site" description="axial binding residue" evidence="12">
    <location>
        <position position="344"/>
    </location>
    <ligand>
        <name>heme</name>
        <dbReference type="ChEBI" id="CHEBI:30413"/>
    </ligand>
    <ligandPart>
        <name>Fe</name>
        <dbReference type="ChEBI" id="CHEBI:18248"/>
    </ligandPart>
</feature>
<comment type="function">
    <text evidence="12">Catalyzes the conversion of heme O to heme A by two successive hydroxylations of the methyl group at C8. The first hydroxylation forms heme I, the second hydroxylation results in an unstable dihydroxymethyl group, which spontaneously dehydrates, resulting in the formyl group of heme A.</text>
</comment>
<evidence type="ECO:0000256" key="12">
    <source>
        <dbReference type="HAMAP-Rule" id="MF_01665"/>
    </source>
</evidence>
<keyword evidence="8 12" id="KW-0350">Heme biosynthesis</keyword>
<evidence type="ECO:0000256" key="8">
    <source>
        <dbReference type="ARBA" id="ARBA00023133"/>
    </source>
</evidence>
<feature type="transmembrane region" description="Helical" evidence="12">
    <location>
        <begin position="312"/>
        <end position="336"/>
    </location>
</feature>
<keyword evidence="9 12" id="KW-0472">Membrane</keyword>
<dbReference type="UniPathway" id="UPA00269">
    <property type="reaction ID" value="UER00713"/>
</dbReference>
<evidence type="ECO:0000256" key="1">
    <source>
        <dbReference type="ARBA" id="ARBA00001970"/>
    </source>
</evidence>
<feature type="transmembrane region" description="Helical" evidence="12">
    <location>
        <begin position="219"/>
        <end position="241"/>
    </location>
</feature>
<comment type="caution">
    <text evidence="13">The sequence shown here is derived from an EMBL/GenBank/DDBJ whole genome shotgun (WGS) entry which is preliminary data.</text>
</comment>
<dbReference type="GO" id="GO:0120547">
    <property type="term" value="F:heme A synthase activity"/>
    <property type="evidence" value="ECO:0007669"/>
    <property type="project" value="UniProtKB-EC"/>
</dbReference>
<evidence type="ECO:0000313" key="14">
    <source>
        <dbReference type="Proteomes" id="UP000555728"/>
    </source>
</evidence>
<keyword evidence="6 12" id="KW-0560">Oxidoreductase</keyword>
<keyword evidence="12" id="KW-1003">Cell membrane</keyword>
<comment type="pathway">
    <text evidence="10 12">Porphyrin-containing compound metabolism; heme A biosynthesis; heme A from heme O: step 1/1.</text>
</comment>
<evidence type="ECO:0000256" key="2">
    <source>
        <dbReference type="ARBA" id="ARBA00004141"/>
    </source>
</evidence>
<comment type="catalytic activity">
    <reaction evidence="11">
        <text>Fe(II)-heme o + 2 A + H2O = Fe(II)-heme a + 2 AH2</text>
        <dbReference type="Rhea" id="RHEA:63388"/>
        <dbReference type="ChEBI" id="CHEBI:13193"/>
        <dbReference type="ChEBI" id="CHEBI:15377"/>
        <dbReference type="ChEBI" id="CHEBI:17499"/>
        <dbReference type="ChEBI" id="CHEBI:60530"/>
        <dbReference type="ChEBI" id="CHEBI:61715"/>
        <dbReference type="EC" id="1.17.99.9"/>
    </reaction>
    <physiologicalReaction direction="left-to-right" evidence="11">
        <dbReference type="Rhea" id="RHEA:63389"/>
    </physiologicalReaction>
</comment>
<dbReference type="GO" id="GO:0046872">
    <property type="term" value="F:metal ion binding"/>
    <property type="evidence" value="ECO:0007669"/>
    <property type="project" value="UniProtKB-KW"/>
</dbReference>
<proteinExistence type="inferred from homology"/>
<dbReference type="HAMAP" id="MF_01665">
    <property type="entry name" value="HemeA_synth_type2"/>
    <property type="match status" value="1"/>
</dbReference>
<dbReference type="GO" id="GO:0006784">
    <property type="term" value="P:heme A biosynthetic process"/>
    <property type="evidence" value="ECO:0007669"/>
    <property type="project" value="UniProtKB-UniRule"/>
</dbReference>
<keyword evidence="14" id="KW-1185">Reference proteome</keyword>
<dbReference type="Proteomes" id="UP000555728">
    <property type="component" value="Unassembled WGS sequence"/>
</dbReference>
<evidence type="ECO:0000256" key="3">
    <source>
        <dbReference type="ARBA" id="ARBA00022692"/>
    </source>
</evidence>
<dbReference type="PANTHER" id="PTHR23289:SF2">
    <property type="entry name" value="CYTOCHROME C OXIDASE ASSEMBLY PROTEIN COX15 HOMOLOG"/>
    <property type="match status" value="1"/>
</dbReference>
<sequence length="369" mass="39355">MRTALLPARGPAGAGAGADADRTRPRAVALWLLACAALVALMVGLGGLTRLTESGLSIVDWRPITGILPPLGEADWQALFARYQQSPEFRLVNTDMTLDGFKGIFWLEYLHRLLGRLIGLAFLGPLVWFWVRGAIPAGYHGRLVALFGLGGLQGVLGWLMVQSGLVDRPDVSHLRLAAHLGLAVVIYGALLWVALDLWRGPPPATHPPGRAPAITATRRLARLALALTAVTVLAGALVAGLKAGLSFNTFPRMAGQWVPDGLGHLAPWWRNPIDNVITVQWQHRLLALLTLAAVLATAWAGRRVPAAGADRWPLRLLTPAALLQVGLGIATLLLLVPIPLAVAHQAGALVLVTLLVWTLHVVRPAPGRA</sequence>
<evidence type="ECO:0000256" key="4">
    <source>
        <dbReference type="ARBA" id="ARBA00022723"/>
    </source>
</evidence>
<protein>
    <recommendedName>
        <fullName evidence="12">Heme A synthase</fullName>
        <shortName evidence="12">HAS</shortName>
        <ecNumber evidence="12">1.17.99.9</ecNumber>
    </recommendedName>
    <alternativeName>
        <fullName evidence="12">Cytochrome aa3-controlling protein</fullName>
    </alternativeName>
</protein>
<comment type="similarity">
    <text evidence="12">Belongs to the COX15/CtaA family. Type 2 subfamily.</text>
</comment>
<organism evidence="13 14">
    <name type="scientific">Roseospira goensis</name>
    <dbReference type="NCBI Taxonomy" id="391922"/>
    <lineage>
        <taxon>Bacteria</taxon>
        <taxon>Pseudomonadati</taxon>
        <taxon>Pseudomonadota</taxon>
        <taxon>Alphaproteobacteria</taxon>
        <taxon>Rhodospirillales</taxon>
        <taxon>Rhodospirillaceae</taxon>
        <taxon>Roseospira</taxon>
    </lineage>
</organism>
<keyword evidence="7 12" id="KW-0408">Iron</keyword>
<evidence type="ECO:0000256" key="7">
    <source>
        <dbReference type="ARBA" id="ARBA00023004"/>
    </source>
</evidence>
<comment type="cofactor">
    <cofactor evidence="1 12">
        <name>heme b</name>
        <dbReference type="ChEBI" id="CHEBI:60344"/>
    </cofactor>
</comment>
<feature type="transmembrane region" description="Helical" evidence="12">
    <location>
        <begin position="342"/>
        <end position="362"/>
    </location>
</feature>
<dbReference type="RefSeq" id="WP_343056378.1">
    <property type="nucleotide sequence ID" value="NZ_JACIGI010000029.1"/>
</dbReference>
<accession>A0A7W6S2G0</accession>
<evidence type="ECO:0000256" key="11">
    <source>
        <dbReference type="ARBA" id="ARBA00048044"/>
    </source>
</evidence>
<feature type="transmembrane region" description="Helical" evidence="12">
    <location>
        <begin position="281"/>
        <end position="300"/>
    </location>
</feature>
<evidence type="ECO:0000256" key="9">
    <source>
        <dbReference type="ARBA" id="ARBA00023136"/>
    </source>
</evidence>
<keyword evidence="4 12" id="KW-0479">Metal-binding</keyword>
<dbReference type="GO" id="GO:0016653">
    <property type="term" value="F:oxidoreductase activity, acting on NAD(P)H, heme protein as acceptor"/>
    <property type="evidence" value="ECO:0007669"/>
    <property type="project" value="TreeGrafter"/>
</dbReference>
<dbReference type="Pfam" id="PF02628">
    <property type="entry name" value="COX15-CtaA"/>
    <property type="match status" value="1"/>
</dbReference>
<dbReference type="EMBL" id="JACIGI010000029">
    <property type="protein sequence ID" value="MBB4287170.1"/>
    <property type="molecule type" value="Genomic_DNA"/>
</dbReference>
<dbReference type="EC" id="1.17.99.9" evidence="12"/>
<feature type="transmembrane region" description="Helical" evidence="12">
    <location>
        <begin position="143"/>
        <end position="161"/>
    </location>
</feature>
<feature type="transmembrane region" description="Helical" evidence="12">
    <location>
        <begin position="28"/>
        <end position="48"/>
    </location>
</feature>